<evidence type="ECO:0000256" key="10">
    <source>
        <dbReference type="ARBA" id="ARBA00022842"/>
    </source>
</evidence>
<evidence type="ECO:0000256" key="13">
    <source>
        <dbReference type="ARBA" id="ARBA00023204"/>
    </source>
</evidence>
<evidence type="ECO:0000256" key="3">
    <source>
        <dbReference type="ARBA" id="ARBA00022457"/>
    </source>
</evidence>
<dbReference type="Gene3D" id="3.30.1490.100">
    <property type="entry name" value="DNA polymerase, Y-family, little finger domain"/>
    <property type="match status" value="1"/>
</dbReference>
<dbReference type="InterPro" id="IPR050116">
    <property type="entry name" value="DNA_polymerase-Y"/>
</dbReference>
<dbReference type="NCBIfam" id="NF002677">
    <property type="entry name" value="PRK02406.1"/>
    <property type="match status" value="1"/>
</dbReference>
<evidence type="ECO:0000313" key="18">
    <source>
        <dbReference type="Proteomes" id="UP001195963"/>
    </source>
</evidence>
<dbReference type="InterPro" id="IPR043502">
    <property type="entry name" value="DNA/RNA_pol_sf"/>
</dbReference>
<evidence type="ECO:0000256" key="14">
    <source>
        <dbReference type="ARBA" id="ARBA00049244"/>
    </source>
</evidence>
<evidence type="ECO:0000256" key="8">
    <source>
        <dbReference type="ARBA" id="ARBA00022723"/>
    </source>
</evidence>
<keyword evidence="5 15" id="KW-0808">Transferase</keyword>
<dbReference type="SUPFAM" id="SSF56672">
    <property type="entry name" value="DNA/RNA polymerases"/>
    <property type="match status" value="1"/>
</dbReference>
<dbReference type="Proteomes" id="UP001195963">
    <property type="component" value="Unassembled WGS sequence"/>
</dbReference>
<dbReference type="RefSeq" id="WP_220111655.1">
    <property type="nucleotide sequence ID" value="NZ_JAHZST010000025.1"/>
</dbReference>
<name>A0ABS7EAK3_9GAMM</name>
<dbReference type="Pfam" id="PF21999">
    <property type="entry name" value="IMS_HHH_1"/>
    <property type="match status" value="1"/>
</dbReference>
<comment type="subcellular location">
    <subcellularLocation>
        <location evidence="1 15">Cytoplasm</location>
    </subcellularLocation>
</comment>
<reference evidence="17 18" key="1">
    <citation type="submission" date="2021-07" db="EMBL/GenBank/DDBJ databases">
        <title>Shewanella sp. nov, isolated from SCS.</title>
        <authorList>
            <person name="Cao W.R."/>
        </authorList>
    </citation>
    <scope>NUCLEOTIDE SEQUENCE [LARGE SCALE GENOMIC DNA]</scope>
    <source>
        <strain evidence="17 18">NR704-98</strain>
    </source>
</reference>
<dbReference type="CDD" id="cd03586">
    <property type="entry name" value="PolY_Pol_IV_kappa"/>
    <property type="match status" value="1"/>
</dbReference>
<keyword evidence="10 15" id="KW-0460">Magnesium</keyword>
<accession>A0ABS7EAK3</accession>
<feature type="active site" evidence="15">
    <location>
        <position position="104"/>
    </location>
</feature>
<keyword evidence="7 15" id="KW-0235">DNA replication</keyword>
<proteinExistence type="inferred from homology"/>
<evidence type="ECO:0000256" key="15">
    <source>
        <dbReference type="HAMAP-Rule" id="MF_01113"/>
    </source>
</evidence>
<keyword evidence="18" id="KW-1185">Reference proteome</keyword>
<comment type="subunit">
    <text evidence="15">Monomer.</text>
</comment>
<feature type="binding site" evidence="15">
    <location>
        <position position="8"/>
    </location>
    <ligand>
        <name>Mg(2+)</name>
        <dbReference type="ChEBI" id="CHEBI:18420"/>
    </ligand>
</feature>
<comment type="catalytic activity">
    <reaction evidence="14 15">
        <text>DNA(n) + a 2'-deoxyribonucleoside 5'-triphosphate = DNA(n+1) + diphosphate</text>
        <dbReference type="Rhea" id="RHEA:22508"/>
        <dbReference type="Rhea" id="RHEA-COMP:17339"/>
        <dbReference type="Rhea" id="RHEA-COMP:17340"/>
        <dbReference type="ChEBI" id="CHEBI:33019"/>
        <dbReference type="ChEBI" id="CHEBI:61560"/>
        <dbReference type="ChEBI" id="CHEBI:173112"/>
        <dbReference type="EC" id="2.7.7.7"/>
    </reaction>
</comment>
<dbReference type="EMBL" id="JAHZST010000025">
    <property type="protein sequence ID" value="MBW8186358.1"/>
    <property type="molecule type" value="Genomic_DNA"/>
</dbReference>
<dbReference type="InterPro" id="IPR043128">
    <property type="entry name" value="Rev_trsase/Diguanyl_cyclase"/>
</dbReference>
<dbReference type="Gene3D" id="3.30.70.270">
    <property type="match status" value="1"/>
</dbReference>
<keyword evidence="13 15" id="KW-0234">DNA repair</keyword>
<dbReference type="Pfam" id="PF00817">
    <property type="entry name" value="IMS"/>
    <property type="match status" value="1"/>
</dbReference>
<dbReference type="SUPFAM" id="SSF100879">
    <property type="entry name" value="Lesion bypass DNA polymerase (Y-family), little finger domain"/>
    <property type="match status" value="1"/>
</dbReference>
<evidence type="ECO:0000256" key="4">
    <source>
        <dbReference type="ARBA" id="ARBA00022490"/>
    </source>
</evidence>
<evidence type="ECO:0000313" key="17">
    <source>
        <dbReference type="EMBL" id="MBW8186358.1"/>
    </source>
</evidence>
<dbReference type="PANTHER" id="PTHR11076:SF33">
    <property type="entry name" value="DNA POLYMERASE KAPPA"/>
    <property type="match status" value="1"/>
</dbReference>
<evidence type="ECO:0000256" key="7">
    <source>
        <dbReference type="ARBA" id="ARBA00022705"/>
    </source>
</evidence>
<dbReference type="InterPro" id="IPR001126">
    <property type="entry name" value="UmuC"/>
</dbReference>
<keyword evidence="8 15" id="KW-0479">Metal-binding</keyword>
<dbReference type="EC" id="2.7.7.7" evidence="15"/>
<feature type="binding site" evidence="15">
    <location>
        <position position="103"/>
    </location>
    <ligand>
        <name>Mg(2+)</name>
        <dbReference type="ChEBI" id="CHEBI:18420"/>
    </ligand>
</feature>
<evidence type="ECO:0000256" key="12">
    <source>
        <dbReference type="ARBA" id="ARBA00023125"/>
    </source>
</evidence>
<comment type="function">
    <text evidence="15">Poorly processive, error-prone DNA polymerase involved in untargeted mutagenesis. Copies undamaged DNA at stalled replication forks, which arise in vivo from mismatched or misaligned primer ends. These misaligned primers can be extended by PolIV. Exhibits no 3'-5' exonuclease (proofreading) activity. May be involved in translesional synthesis, in conjunction with the beta clamp from PolIII.</text>
</comment>
<dbReference type="InterPro" id="IPR053848">
    <property type="entry name" value="IMS_HHH_1"/>
</dbReference>
<evidence type="ECO:0000256" key="6">
    <source>
        <dbReference type="ARBA" id="ARBA00022695"/>
    </source>
</evidence>
<dbReference type="GO" id="GO:0003887">
    <property type="term" value="F:DNA-directed DNA polymerase activity"/>
    <property type="evidence" value="ECO:0007669"/>
    <property type="project" value="UniProtKB-EC"/>
</dbReference>
<keyword evidence="11 15" id="KW-0239">DNA-directed DNA polymerase</keyword>
<dbReference type="InterPro" id="IPR022880">
    <property type="entry name" value="DNApol_IV"/>
</dbReference>
<dbReference type="Pfam" id="PF11799">
    <property type="entry name" value="IMS_C"/>
    <property type="match status" value="1"/>
</dbReference>
<keyword evidence="6 15" id="KW-0548">Nucleotidyltransferase</keyword>
<protein>
    <recommendedName>
        <fullName evidence="15">DNA polymerase IV</fullName>
        <shortName evidence="15">Pol IV</shortName>
        <ecNumber evidence="15">2.7.7.7</ecNumber>
    </recommendedName>
</protein>
<evidence type="ECO:0000256" key="1">
    <source>
        <dbReference type="ARBA" id="ARBA00004496"/>
    </source>
</evidence>
<keyword evidence="4 15" id="KW-0963">Cytoplasm</keyword>
<organism evidence="17 18">
    <name type="scientific">Shewanella nanhaiensis</name>
    <dbReference type="NCBI Taxonomy" id="2864872"/>
    <lineage>
        <taxon>Bacteria</taxon>
        <taxon>Pseudomonadati</taxon>
        <taxon>Pseudomonadota</taxon>
        <taxon>Gammaproteobacteria</taxon>
        <taxon>Alteromonadales</taxon>
        <taxon>Shewanellaceae</taxon>
        <taxon>Shewanella</taxon>
    </lineage>
</organism>
<feature type="site" description="Substrate discrimination" evidence="15">
    <location>
        <position position="13"/>
    </location>
</feature>
<gene>
    <name evidence="15 17" type="primary">dinB</name>
    <name evidence="17" type="ORF">K0625_22290</name>
</gene>
<dbReference type="PROSITE" id="PS50173">
    <property type="entry name" value="UMUC"/>
    <property type="match status" value="1"/>
</dbReference>
<sequence length="360" mass="39818">MNKIIHIDMDCYFAAVEMRDFPELRGKPIAVGGRSDRRGVISTCNYEARAFGVRSAMASGYALKLCPDLILVPGRMSVYKEVSAQIRDIFARYTDLIEPLSLDEAYLDVTECKQCHGSATLIAQAIRQEIFEATGLTASAGIAPVKFLAKVASDLNKPNGQYVITPDMISSFVTTLPLTKIPGVGKVTGKKLEDIGLTTCGELQAYPKSELIERFGKFGKILIERAQGIDERAISPHRERKSVGVETTLAKDIYTLEQCHGVMPQLIQELGARMNRSAKGRNINKQVVKLKFNDFKQTTIEHRADEMSVKLFYELLAQALERQQGRGIRLLGVSVGLACQADINTAKDNQVRESQLDLGF</sequence>
<keyword evidence="12 15" id="KW-0238">DNA-binding</keyword>
<keyword evidence="3 15" id="KW-0515">Mutator protein</keyword>
<evidence type="ECO:0000256" key="5">
    <source>
        <dbReference type="ARBA" id="ARBA00022679"/>
    </source>
</evidence>
<keyword evidence="9 15" id="KW-0227">DNA damage</keyword>
<dbReference type="HAMAP" id="MF_01113">
    <property type="entry name" value="DNApol_IV"/>
    <property type="match status" value="1"/>
</dbReference>
<evidence type="ECO:0000259" key="16">
    <source>
        <dbReference type="PROSITE" id="PS50173"/>
    </source>
</evidence>
<comment type="cofactor">
    <cofactor evidence="15">
        <name>Mg(2+)</name>
        <dbReference type="ChEBI" id="CHEBI:18420"/>
    </cofactor>
    <text evidence="15">Binds 2 magnesium ions per subunit.</text>
</comment>
<evidence type="ECO:0000256" key="2">
    <source>
        <dbReference type="ARBA" id="ARBA00010945"/>
    </source>
</evidence>
<comment type="caution">
    <text evidence="17">The sequence shown here is derived from an EMBL/GenBank/DDBJ whole genome shotgun (WGS) entry which is preliminary data.</text>
</comment>
<dbReference type="InterPro" id="IPR036775">
    <property type="entry name" value="DNA_pol_Y-fam_lit_finger_sf"/>
</dbReference>
<feature type="domain" description="UmuC" evidence="16">
    <location>
        <begin position="4"/>
        <end position="185"/>
    </location>
</feature>
<evidence type="ECO:0000256" key="11">
    <source>
        <dbReference type="ARBA" id="ARBA00022932"/>
    </source>
</evidence>
<dbReference type="PANTHER" id="PTHR11076">
    <property type="entry name" value="DNA REPAIR POLYMERASE UMUC / TRANSFERASE FAMILY MEMBER"/>
    <property type="match status" value="1"/>
</dbReference>
<evidence type="ECO:0000256" key="9">
    <source>
        <dbReference type="ARBA" id="ARBA00022763"/>
    </source>
</evidence>
<dbReference type="Gene3D" id="3.40.1170.60">
    <property type="match status" value="1"/>
</dbReference>
<comment type="similarity">
    <text evidence="2 15">Belongs to the DNA polymerase type-Y family.</text>
</comment>
<dbReference type="InterPro" id="IPR017961">
    <property type="entry name" value="DNA_pol_Y-fam_little_finger"/>
</dbReference>
<dbReference type="Gene3D" id="1.10.150.20">
    <property type="entry name" value="5' to 3' exonuclease, C-terminal subdomain"/>
    <property type="match status" value="1"/>
</dbReference>